<dbReference type="EMBL" id="JALBCA010000009">
    <property type="protein sequence ID" value="KAI2391919.1"/>
    <property type="molecule type" value="Genomic_DNA"/>
</dbReference>
<reference evidence="1" key="1">
    <citation type="journal article" date="2022" name="bioRxiv">
        <title>Population genetic analysis of Ophidiomyces ophidiicola, the causative agent of snake fungal disease, indicates recent introductions to the USA.</title>
        <authorList>
            <person name="Ladner J.T."/>
            <person name="Palmer J.M."/>
            <person name="Ettinger C.L."/>
            <person name="Stajich J.E."/>
            <person name="Farrell T.M."/>
            <person name="Glorioso B.M."/>
            <person name="Lawson B."/>
            <person name="Price S.J."/>
            <person name="Stengle A.G."/>
            <person name="Grear D.A."/>
            <person name="Lorch J.M."/>
        </authorList>
    </citation>
    <scope>NUCLEOTIDE SEQUENCE</scope>
    <source>
        <strain evidence="1">NWHC 24266-5</strain>
    </source>
</reference>
<sequence>MSVQTTYLENGEWATRSVNIGEILARNRELNMPANTPVFKPPSIGLLSRTLVCGPAIQWVLPARIRHPKKNDVVFVGDSFIQVKELVPSGHLEEIITKADFDAKIVAAKVINTRPELGLEDQGNIRDLVQDMENVPPQILVLILSSKEIIFMYARELPRGRYEFIHARRPLPAEVSSLEEYGRILAIDPRSRAMTISTTHQFFGVFALKPPRVMQCEMKNGPVNPILEEEFFRTEGDILKMEFLYPKANNPNSIVLMLVTSRRTGIHVEIYDWAVKQDVLCFNMLKITMMRRLPSEWGAPPILIPLIQSMSVLFVTPGAVHIFKDILEPDCTIRKYVLPPRDDLQLTDLIWTQWTRPMRHEVHNKEFDDIYLCREDGEVLYLEIKEGAVQRNSVLGYLGCSLDSGFAILDGGFEAGDLFVATGSLSSGGLFITEPRKPPKCVQKIPNWAPTLDSVIIAGQNQDDSPSKTNVRVIRPPYDRIFACSGAGNRHGAITEFRYGLEARIGLVVDQEDSAGITNLWTLPNLMIAGTYCLISSPLSSSLIFIPLAATEELYTLDEETCGLNLSAQTLAASCTADQVMVQITDISIQLTVLGNKSLRFSVRLGSLEKIIAATVYSRLSLLATAICYDDKVHIVVRTSELDTTGLRCDMFAEPYLTAYVPLCLLIEEIESHFFLFIGTREGKILVIEINYTRGLILALEQEILPAVEHGDSTACESLRIISALKNGIRKSTLFCGLRNGMLVPLDIEKSQGSALELKQNAPYKLGDTSARVRGYESDMSTAIIACGTGLWRLSFIGNDDCLSHTLDKILITDQNNPARMQDTIDVFCCADLQPNAPPGGLGGSLICFADNQLFACTLEKSPKPIPRQIHVPGDPKRIIYSKYLQKLVVAYNFVSYEKDGEYTRRYTRPKICFIDPDDQSATPPALNMDEGTIQQFDNSRHAAMPTGASGEKVTALFDWNFSSGEHAYNMIVVGTSQPRSTYTGRLIYISARTNPHSPRQVLATIKYIHTYMQPIRAVASYAATSLVLGVGDEIFFQTLNPSTKKWRTLPAYKMESTPLSITVKTPFIYVLTARHSLCILTLANDRLVLHAQDGTDREGLAHVNLEGESKITLTSNRGGALVGLSELQLLQDEKLIKPLFAAHTPQSVIRLSLSHRPYKSGRSEIIYGTALDGTIYRFTTLKEHEWRLLRFIQNLCLSHPIVCHYRARWKLVSEDLAPVVLKPESMHVDGDVLSRVVEHGAWILEDIMKKNSANFYTSSPRENSGRMDYFLDFATPVVGNVKNPFVAVISWMEELLRIEL</sequence>
<protein>
    <submittedName>
        <fullName evidence="1">Uncharacterized protein</fullName>
    </submittedName>
</protein>
<evidence type="ECO:0000313" key="1">
    <source>
        <dbReference type="EMBL" id="KAI2391919.1"/>
    </source>
</evidence>
<organism evidence="1">
    <name type="scientific">Ophidiomyces ophidiicola</name>
    <dbReference type="NCBI Taxonomy" id="1387563"/>
    <lineage>
        <taxon>Eukaryota</taxon>
        <taxon>Fungi</taxon>
        <taxon>Dikarya</taxon>
        <taxon>Ascomycota</taxon>
        <taxon>Pezizomycotina</taxon>
        <taxon>Eurotiomycetes</taxon>
        <taxon>Eurotiomycetidae</taxon>
        <taxon>Onygenales</taxon>
        <taxon>Onygenaceae</taxon>
        <taxon>Ophidiomyces</taxon>
    </lineage>
</organism>
<proteinExistence type="predicted"/>
<name>A0ACB8V4N1_9EURO</name>
<gene>
    <name evidence="1" type="ORF">LOY88_000904</name>
</gene>
<accession>A0ACB8V4N1</accession>
<comment type="caution">
    <text evidence="1">The sequence shown here is derived from an EMBL/GenBank/DDBJ whole genome shotgun (WGS) entry which is preliminary data.</text>
</comment>